<name>T1BKM7_9ZZZZ</name>
<feature type="non-terminal residue" evidence="2">
    <location>
        <position position="1"/>
    </location>
</feature>
<proteinExistence type="predicted"/>
<reference evidence="2" key="1">
    <citation type="submission" date="2013-08" db="EMBL/GenBank/DDBJ databases">
        <authorList>
            <person name="Mendez C."/>
            <person name="Richter M."/>
            <person name="Ferrer M."/>
            <person name="Sanchez J."/>
        </authorList>
    </citation>
    <scope>NUCLEOTIDE SEQUENCE</scope>
</reference>
<dbReference type="AlphaFoldDB" id="T1BKM7"/>
<gene>
    <name evidence="2" type="ORF">B2A_05985</name>
</gene>
<feature type="region of interest" description="Disordered" evidence="1">
    <location>
        <begin position="84"/>
        <end position="106"/>
    </location>
</feature>
<evidence type="ECO:0000313" key="2">
    <source>
        <dbReference type="EMBL" id="EQD54525.1"/>
    </source>
</evidence>
<feature type="region of interest" description="Disordered" evidence="1">
    <location>
        <begin position="40"/>
        <end position="64"/>
    </location>
</feature>
<organism evidence="2">
    <name type="scientific">mine drainage metagenome</name>
    <dbReference type="NCBI Taxonomy" id="410659"/>
    <lineage>
        <taxon>unclassified sequences</taxon>
        <taxon>metagenomes</taxon>
        <taxon>ecological metagenomes</taxon>
    </lineage>
</organism>
<dbReference type="EMBL" id="AUZZ01004192">
    <property type="protein sequence ID" value="EQD54525.1"/>
    <property type="molecule type" value="Genomic_DNA"/>
</dbReference>
<protein>
    <submittedName>
        <fullName evidence="2">Uncharacterized protein</fullName>
    </submittedName>
</protein>
<evidence type="ECO:0000256" key="1">
    <source>
        <dbReference type="SAM" id="MobiDB-lite"/>
    </source>
</evidence>
<accession>T1BKM7</accession>
<reference evidence="2" key="2">
    <citation type="journal article" date="2014" name="ISME J.">
        <title>Microbial stratification in low pH oxic and suboxic macroscopic growths along an acid mine drainage.</title>
        <authorList>
            <person name="Mendez-Garcia C."/>
            <person name="Mesa V."/>
            <person name="Sprenger R.R."/>
            <person name="Richter M."/>
            <person name="Diez M.S."/>
            <person name="Solano J."/>
            <person name="Bargiela R."/>
            <person name="Golyshina O.V."/>
            <person name="Manteca A."/>
            <person name="Ramos J.L."/>
            <person name="Gallego J.R."/>
            <person name="Llorente I."/>
            <person name="Martins Dos Santos V.A."/>
            <person name="Jensen O.N."/>
            <person name="Pelaez A.I."/>
            <person name="Sanchez J."/>
            <person name="Ferrer M."/>
        </authorList>
    </citation>
    <scope>NUCLEOTIDE SEQUENCE</scope>
</reference>
<sequence>FEAHAKLAMRAQSQCRQTIETLALLKNPPQPTFIRQANVAHGPQQVNNGTAPATPARARESENRQNELLEHHHGERLDTLTAGTAVGTDPAMAAVGEGNRAEVRRR</sequence>
<comment type="caution">
    <text evidence="2">The sequence shown here is derived from an EMBL/GenBank/DDBJ whole genome shotgun (WGS) entry which is preliminary data.</text>
</comment>